<evidence type="ECO:0000313" key="1">
    <source>
        <dbReference type="EMBL" id="MBR8829550.1"/>
    </source>
</evidence>
<reference evidence="1" key="1">
    <citation type="submission" date="2021-02" db="EMBL/GenBank/DDBJ databases">
        <title>Metagenome analyses of Stigonema ocellatum DSM 106950, Chlorogloea purpurea SAG 13.99 and Gomphosphaeria aponina DSM 107014.</title>
        <authorList>
            <person name="Marter P."/>
            <person name="Huang S."/>
        </authorList>
    </citation>
    <scope>NUCLEOTIDE SEQUENCE</scope>
    <source>
        <strain evidence="1">JP213</strain>
    </source>
</reference>
<gene>
    <name evidence="1" type="ORF">DSM107014_16915</name>
</gene>
<name>A0A941GU02_9CHRO</name>
<evidence type="ECO:0000313" key="2">
    <source>
        <dbReference type="Proteomes" id="UP000767446"/>
    </source>
</evidence>
<dbReference type="Proteomes" id="UP000767446">
    <property type="component" value="Unassembled WGS sequence"/>
</dbReference>
<dbReference type="AlphaFoldDB" id="A0A941GU02"/>
<organism evidence="1 2">
    <name type="scientific">Gomphosphaeria aponina SAG 52.96 = DSM 107014</name>
    <dbReference type="NCBI Taxonomy" id="1521640"/>
    <lineage>
        <taxon>Bacteria</taxon>
        <taxon>Bacillati</taxon>
        <taxon>Cyanobacteriota</taxon>
        <taxon>Cyanophyceae</taxon>
        <taxon>Oscillatoriophycideae</taxon>
        <taxon>Chroococcales</taxon>
        <taxon>Gomphosphaeriaceae</taxon>
        <taxon>Gomphosphaeria</taxon>
    </lineage>
</organism>
<proteinExistence type="predicted"/>
<protein>
    <submittedName>
        <fullName evidence="1">Uncharacterized protein</fullName>
    </submittedName>
</protein>
<accession>A0A941GU02</accession>
<comment type="caution">
    <text evidence="1">The sequence shown here is derived from an EMBL/GenBank/DDBJ whole genome shotgun (WGS) entry which is preliminary data.</text>
</comment>
<dbReference type="EMBL" id="JADQBC010000145">
    <property type="protein sequence ID" value="MBR8829550.1"/>
    <property type="molecule type" value="Genomic_DNA"/>
</dbReference>
<sequence>MAKTDDFDLNRHWRLPYGQGLRPSQYLFVGEDLFHYDYYGQFEKLDEAIAFLENKFGYKIETNAEKHSDVKNKITKYQDFDEQVKFHNTYPLELRKLAGFPHSKHFYTAELEALVRKRYAADLKLYEQNFNL</sequence>